<reference evidence="1" key="1">
    <citation type="submission" date="2022-12" db="EMBL/GenBank/DDBJ databases">
        <title>Reference genome sequencing for broad-spectrum identification of bacterial and archaeal isolates by mass spectrometry.</title>
        <authorList>
            <person name="Sekiguchi Y."/>
            <person name="Tourlousse D.M."/>
        </authorList>
    </citation>
    <scope>NUCLEOTIDE SEQUENCE</scope>
    <source>
        <strain evidence="1">10succ1</strain>
    </source>
</reference>
<sequence>MKGGVAVEELIERIKILHADIERECNEKLEVLEECSRRDGQCSGCSQGERCRIDMSKIVKISQLYNELRSREG</sequence>
<dbReference type="RefSeq" id="WP_281836587.1">
    <property type="nucleotide sequence ID" value="NZ_BSDY01000013.1"/>
</dbReference>
<organism evidence="1 2">
    <name type="scientific">Propionigenium maris DSM 9537</name>
    <dbReference type="NCBI Taxonomy" id="1123000"/>
    <lineage>
        <taxon>Bacteria</taxon>
        <taxon>Fusobacteriati</taxon>
        <taxon>Fusobacteriota</taxon>
        <taxon>Fusobacteriia</taxon>
        <taxon>Fusobacteriales</taxon>
        <taxon>Fusobacteriaceae</taxon>
        <taxon>Propionigenium</taxon>
    </lineage>
</organism>
<evidence type="ECO:0000313" key="1">
    <source>
        <dbReference type="EMBL" id="GLI57118.1"/>
    </source>
</evidence>
<protein>
    <submittedName>
        <fullName evidence="1">Uncharacterized protein</fullName>
    </submittedName>
</protein>
<accession>A0A9W6GME1</accession>
<keyword evidence="2" id="KW-1185">Reference proteome</keyword>
<gene>
    <name evidence="1" type="ORF">PM10SUCC1_26320</name>
</gene>
<comment type="caution">
    <text evidence="1">The sequence shown here is derived from an EMBL/GenBank/DDBJ whole genome shotgun (WGS) entry which is preliminary data.</text>
</comment>
<proteinExistence type="predicted"/>
<dbReference type="Proteomes" id="UP001144471">
    <property type="component" value="Unassembled WGS sequence"/>
</dbReference>
<dbReference type="EMBL" id="BSDY01000013">
    <property type="protein sequence ID" value="GLI57118.1"/>
    <property type="molecule type" value="Genomic_DNA"/>
</dbReference>
<name>A0A9W6GME1_9FUSO</name>
<dbReference type="AlphaFoldDB" id="A0A9W6GME1"/>
<evidence type="ECO:0000313" key="2">
    <source>
        <dbReference type="Proteomes" id="UP001144471"/>
    </source>
</evidence>